<dbReference type="AlphaFoldDB" id="A0AAE0YRY6"/>
<feature type="compositionally biased region" description="Basic and acidic residues" evidence="1">
    <location>
        <begin position="59"/>
        <end position="84"/>
    </location>
</feature>
<comment type="caution">
    <text evidence="2">The sequence shown here is derived from an EMBL/GenBank/DDBJ whole genome shotgun (WGS) entry which is preliminary data.</text>
</comment>
<name>A0AAE0YRY6_9GAST</name>
<feature type="region of interest" description="Disordered" evidence="1">
    <location>
        <begin position="51"/>
        <end position="98"/>
    </location>
</feature>
<organism evidence="2 3">
    <name type="scientific">Elysia crispata</name>
    <name type="common">lettuce slug</name>
    <dbReference type="NCBI Taxonomy" id="231223"/>
    <lineage>
        <taxon>Eukaryota</taxon>
        <taxon>Metazoa</taxon>
        <taxon>Spiralia</taxon>
        <taxon>Lophotrochozoa</taxon>
        <taxon>Mollusca</taxon>
        <taxon>Gastropoda</taxon>
        <taxon>Heterobranchia</taxon>
        <taxon>Euthyneura</taxon>
        <taxon>Panpulmonata</taxon>
        <taxon>Sacoglossa</taxon>
        <taxon>Placobranchoidea</taxon>
        <taxon>Plakobranchidae</taxon>
        <taxon>Elysia</taxon>
    </lineage>
</organism>
<evidence type="ECO:0000313" key="2">
    <source>
        <dbReference type="EMBL" id="KAK3756099.1"/>
    </source>
</evidence>
<evidence type="ECO:0000313" key="3">
    <source>
        <dbReference type="Proteomes" id="UP001283361"/>
    </source>
</evidence>
<reference evidence="2" key="1">
    <citation type="journal article" date="2023" name="G3 (Bethesda)">
        <title>A reference genome for the long-term kleptoplast-retaining sea slug Elysia crispata morphotype clarki.</title>
        <authorList>
            <person name="Eastman K.E."/>
            <person name="Pendleton A.L."/>
            <person name="Shaikh M.A."/>
            <person name="Suttiyut T."/>
            <person name="Ogas R."/>
            <person name="Tomko P."/>
            <person name="Gavelis G."/>
            <person name="Widhalm J.R."/>
            <person name="Wisecaver J.H."/>
        </authorList>
    </citation>
    <scope>NUCLEOTIDE SEQUENCE</scope>
    <source>
        <strain evidence="2">ECLA1</strain>
    </source>
</reference>
<dbReference type="Proteomes" id="UP001283361">
    <property type="component" value="Unassembled WGS sequence"/>
</dbReference>
<gene>
    <name evidence="2" type="ORF">RRG08_056769</name>
</gene>
<sequence>MSTSTTFAVLSLSHVNLRQRMLALNWRDIAPLPTETRHTENARIELERHRSTANRNKAYRRDIAPLPTETRHTENARIELERHRSTANRNKAYRECSH</sequence>
<evidence type="ECO:0000256" key="1">
    <source>
        <dbReference type="SAM" id="MobiDB-lite"/>
    </source>
</evidence>
<dbReference type="EMBL" id="JAWDGP010005556">
    <property type="protein sequence ID" value="KAK3756099.1"/>
    <property type="molecule type" value="Genomic_DNA"/>
</dbReference>
<accession>A0AAE0YRY6</accession>
<proteinExistence type="predicted"/>
<keyword evidence="3" id="KW-1185">Reference proteome</keyword>
<protein>
    <submittedName>
        <fullName evidence="2">Uncharacterized protein</fullName>
    </submittedName>
</protein>